<evidence type="ECO:0000259" key="1">
    <source>
        <dbReference type="Pfam" id="PF00462"/>
    </source>
</evidence>
<dbReference type="InterPro" id="IPR051548">
    <property type="entry name" value="Grx-like_ET"/>
</dbReference>
<dbReference type="SUPFAM" id="SSF52833">
    <property type="entry name" value="Thioredoxin-like"/>
    <property type="match status" value="1"/>
</dbReference>
<dbReference type="Proteomes" id="UP000262939">
    <property type="component" value="Unassembled WGS sequence"/>
</dbReference>
<dbReference type="PANTHER" id="PTHR34386">
    <property type="entry name" value="GLUTAREDOXIN"/>
    <property type="match status" value="1"/>
</dbReference>
<dbReference type="InterPro" id="IPR011911">
    <property type="entry name" value="GlrX_YruB"/>
</dbReference>
<organism evidence="2 3">
    <name type="scientific">Peribacillus glennii</name>
    <dbReference type="NCBI Taxonomy" id="2303991"/>
    <lineage>
        <taxon>Bacteria</taxon>
        <taxon>Bacillati</taxon>
        <taxon>Bacillota</taxon>
        <taxon>Bacilli</taxon>
        <taxon>Bacillales</taxon>
        <taxon>Bacillaceae</taxon>
        <taxon>Peribacillus</taxon>
    </lineage>
</organism>
<feature type="domain" description="Glutaredoxin" evidence="1">
    <location>
        <begin position="4"/>
        <end position="63"/>
    </location>
</feature>
<dbReference type="OrthoDB" id="9795531at2"/>
<sequence>MEKITLYTQPDCPPCKIVKMFLQEYNLSFTERDIKKDNKARSELTDKYGSYSTPTTVIGDTVIIGFDQEKLKQALRII</sequence>
<gene>
    <name evidence="2" type="ORF">D0466_12015</name>
</gene>
<evidence type="ECO:0000313" key="2">
    <source>
        <dbReference type="EMBL" id="RFU63451.1"/>
    </source>
</evidence>
<name>A0A372LCZ3_9BACI</name>
<dbReference type="PANTHER" id="PTHR34386:SF1">
    <property type="entry name" value="GLUTAREDOXIN-LIKE PROTEIN NRDH"/>
    <property type="match status" value="1"/>
</dbReference>
<evidence type="ECO:0000313" key="3">
    <source>
        <dbReference type="Proteomes" id="UP000262939"/>
    </source>
</evidence>
<dbReference type="CDD" id="cd02976">
    <property type="entry name" value="NrdH"/>
    <property type="match status" value="1"/>
</dbReference>
<keyword evidence="3" id="KW-1185">Reference proteome</keyword>
<dbReference type="RefSeq" id="WP_117322817.1">
    <property type="nucleotide sequence ID" value="NZ_QVTD01000006.1"/>
</dbReference>
<dbReference type="Gene3D" id="3.40.30.10">
    <property type="entry name" value="Glutaredoxin"/>
    <property type="match status" value="1"/>
</dbReference>
<dbReference type="GO" id="GO:0045454">
    <property type="term" value="P:cell redox homeostasis"/>
    <property type="evidence" value="ECO:0007669"/>
    <property type="project" value="TreeGrafter"/>
</dbReference>
<dbReference type="AlphaFoldDB" id="A0A372LCZ3"/>
<dbReference type="InterPro" id="IPR002109">
    <property type="entry name" value="Glutaredoxin"/>
</dbReference>
<dbReference type="GO" id="GO:0009055">
    <property type="term" value="F:electron transfer activity"/>
    <property type="evidence" value="ECO:0007669"/>
    <property type="project" value="TreeGrafter"/>
</dbReference>
<dbReference type="InterPro" id="IPR036249">
    <property type="entry name" value="Thioredoxin-like_sf"/>
</dbReference>
<proteinExistence type="predicted"/>
<reference evidence="2 3" key="1">
    <citation type="submission" date="2018-08" db="EMBL/GenBank/DDBJ databases">
        <title>Bacillus chawlae sp. nov., Bacillus glennii sp. nov., and Bacillus saganii sp. nov. Isolated from the Vehicle Assembly Building at Kennedy Space Center where the Viking Spacecraft were Assembled.</title>
        <authorList>
            <person name="Seuylemezian A."/>
            <person name="Vaishampayan P."/>
        </authorList>
    </citation>
    <scope>NUCLEOTIDE SEQUENCE [LARGE SCALE GENOMIC DNA]</scope>
    <source>
        <strain evidence="2 3">V44-8</strain>
    </source>
</reference>
<dbReference type="PROSITE" id="PS51354">
    <property type="entry name" value="GLUTAREDOXIN_2"/>
    <property type="match status" value="1"/>
</dbReference>
<accession>A0A372LCZ3</accession>
<dbReference type="EMBL" id="QVTD01000006">
    <property type="protein sequence ID" value="RFU63451.1"/>
    <property type="molecule type" value="Genomic_DNA"/>
</dbReference>
<protein>
    <submittedName>
        <fullName evidence="2">NrdH-redoxin</fullName>
    </submittedName>
</protein>
<dbReference type="NCBIfam" id="TIGR02196">
    <property type="entry name" value="GlrX_YruB"/>
    <property type="match status" value="1"/>
</dbReference>
<dbReference type="Pfam" id="PF00462">
    <property type="entry name" value="Glutaredoxin"/>
    <property type="match status" value="1"/>
</dbReference>
<comment type="caution">
    <text evidence="2">The sequence shown here is derived from an EMBL/GenBank/DDBJ whole genome shotgun (WGS) entry which is preliminary data.</text>
</comment>